<sequence>MFLLGGHALLLEAIFNTTDGHWPDNGLSTVYRFYRPFFEISPKTFFLSIIISIYRPKF</sequence>
<protein>
    <submittedName>
        <fullName evidence="1">Uncharacterized protein</fullName>
    </submittedName>
</protein>
<dbReference type="EMBL" id="FMAU01000003">
    <property type="protein sequence ID" value="SCC19017.1"/>
    <property type="molecule type" value="Genomic_DNA"/>
</dbReference>
<evidence type="ECO:0000313" key="1">
    <source>
        <dbReference type="EMBL" id="SCC19017.1"/>
    </source>
</evidence>
<organism evidence="1 2">
    <name type="scientific">[Bacillus] enclensis</name>
    <dbReference type="NCBI Taxonomy" id="1402860"/>
    <lineage>
        <taxon>Bacteria</taxon>
        <taxon>Bacillati</taxon>
        <taxon>Bacillota</taxon>
        <taxon>Bacilli</taxon>
        <taxon>Bacillales</taxon>
        <taxon>Bacillaceae</taxon>
        <taxon>Rossellomorea</taxon>
    </lineage>
</organism>
<proteinExistence type="predicted"/>
<evidence type="ECO:0000313" key="2">
    <source>
        <dbReference type="Proteomes" id="UP000181997"/>
    </source>
</evidence>
<accession>A0A1C4CIP2</accession>
<gene>
    <name evidence="1" type="ORF">GA0061094_3018</name>
</gene>
<name>A0A1C4CIP2_9BACI</name>
<dbReference type="Proteomes" id="UP000181997">
    <property type="component" value="Unassembled WGS sequence"/>
</dbReference>
<reference evidence="2" key="1">
    <citation type="submission" date="2016-08" db="EMBL/GenBank/DDBJ databases">
        <authorList>
            <person name="Varghese N."/>
            <person name="Submissions Spin"/>
        </authorList>
    </citation>
    <scope>NUCLEOTIDE SEQUENCE [LARGE SCALE GENOMIC DNA]</scope>
    <source>
        <strain evidence="2">SGD-1123</strain>
    </source>
</reference>
<dbReference type="AlphaFoldDB" id="A0A1C4CIP2"/>
<keyword evidence="2" id="KW-1185">Reference proteome</keyword>